<reference evidence="12 13" key="1">
    <citation type="submission" date="2020-09" db="EMBL/GenBank/DDBJ databases">
        <title>Pseudoxanthomonas sp. CAU 1598 isolated from sand of Yaerae Beach.</title>
        <authorList>
            <person name="Kim W."/>
        </authorList>
    </citation>
    <scope>NUCLEOTIDE SEQUENCE [LARGE SCALE GENOMIC DNA]</scope>
    <source>
        <strain evidence="12 13">CAU 1598</strain>
    </source>
</reference>
<keyword evidence="8 9" id="KW-0472">Membrane</keyword>
<evidence type="ECO:0000259" key="10">
    <source>
        <dbReference type="PROSITE" id="PS50893"/>
    </source>
</evidence>
<feature type="transmembrane region" description="Helical" evidence="9">
    <location>
        <begin position="249"/>
        <end position="274"/>
    </location>
</feature>
<dbReference type="GO" id="GO:0016887">
    <property type="term" value="F:ATP hydrolysis activity"/>
    <property type="evidence" value="ECO:0007669"/>
    <property type="project" value="InterPro"/>
</dbReference>
<dbReference type="InterPro" id="IPR039421">
    <property type="entry name" value="Type_1_exporter"/>
</dbReference>
<dbReference type="InterPro" id="IPR003593">
    <property type="entry name" value="AAA+_ATPase"/>
</dbReference>
<dbReference type="AlphaFoldDB" id="A0AAW3ZLL0"/>
<evidence type="ECO:0000256" key="8">
    <source>
        <dbReference type="ARBA" id="ARBA00023136"/>
    </source>
</evidence>
<evidence type="ECO:0000256" key="3">
    <source>
        <dbReference type="ARBA" id="ARBA00022475"/>
    </source>
</evidence>
<feature type="transmembrane region" description="Helical" evidence="9">
    <location>
        <begin position="171"/>
        <end position="187"/>
    </location>
</feature>
<dbReference type="GO" id="GO:0034040">
    <property type="term" value="F:ATPase-coupled lipid transmembrane transporter activity"/>
    <property type="evidence" value="ECO:0007669"/>
    <property type="project" value="TreeGrafter"/>
</dbReference>
<organism evidence="12 13">
    <name type="scientific">Pseudomarimonas arenosa</name>
    <dbReference type="NCBI Taxonomy" id="2774145"/>
    <lineage>
        <taxon>Bacteria</taxon>
        <taxon>Pseudomonadati</taxon>
        <taxon>Pseudomonadota</taxon>
        <taxon>Gammaproteobacteria</taxon>
        <taxon>Lysobacterales</taxon>
        <taxon>Lysobacteraceae</taxon>
        <taxon>Pseudomarimonas</taxon>
    </lineage>
</organism>
<name>A0AAW3ZLL0_9GAMM</name>
<keyword evidence="7 9" id="KW-1133">Transmembrane helix</keyword>
<evidence type="ECO:0000259" key="11">
    <source>
        <dbReference type="PROSITE" id="PS50929"/>
    </source>
</evidence>
<dbReference type="CDD" id="cd18565">
    <property type="entry name" value="ABC_6TM_exporter_like"/>
    <property type="match status" value="1"/>
</dbReference>
<dbReference type="RefSeq" id="WP_192029204.1">
    <property type="nucleotide sequence ID" value="NZ_JACYTR010000012.1"/>
</dbReference>
<evidence type="ECO:0000256" key="4">
    <source>
        <dbReference type="ARBA" id="ARBA00022692"/>
    </source>
</evidence>
<dbReference type="PROSITE" id="PS50893">
    <property type="entry name" value="ABC_TRANSPORTER_2"/>
    <property type="match status" value="1"/>
</dbReference>
<keyword evidence="4 9" id="KW-0812">Transmembrane</keyword>
<dbReference type="InterPro" id="IPR017871">
    <property type="entry name" value="ABC_transporter-like_CS"/>
</dbReference>
<evidence type="ECO:0000256" key="1">
    <source>
        <dbReference type="ARBA" id="ARBA00004651"/>
    </source>
</evidence>
<dbReference type="FunFam" id="3.40.50.300:FF:000299">
    <property type="entry name" value="ABC transporter ATP-binding protein/permease"/>
    <property type="match status" value="1"/>
</dbReference>
<feature type="transmembrane region" description="Helical" evidence="9">
    <location>
        <begin position="63"/>
        <end position="83"/>
    </location>
</feature>
<keyword evidence="6 12" id="KW-0067">ATP-binding</keyword>
<evidence type="ECO:0000256" key="7">
    <source>
        <dbReference type="ARBA" id="ARBA00022989"/>
    </source>
</evidence>
<dbReference type="InterPro" id="IPR027417">
    <property type="entry name" value="P-loop_NTPase"/>
</dbReference>
<evidence type="ECO:0000313" key="13">
    <source>
        <dbReference type="Proteomes" id="UP000613768"/>
    </source>
</evidence>
<comment type="subcellular location">
    <subcellularLocation>
        <location evidence="1">Cell membrane</location>
        <topology evidence="1">Multi-pass membrane protein</topology>
    </subcellularLocation>
</comment>
<dbReference type="GO" id="GO:0005524">
    <property type="term" value="F:ATP binding"/>
    <property type="evidence" value="ECO:0007669"/>
    <property type="project" value="UniProtKB-KW"/>
</dbReference>
<feature type="domain" description="ABC transporter" evidence="10">
    <location>
        <begin position="344"/>
        <end position="577"/>
    </location>
</feature>
<feature type="transmembrane region" description="Helical" evidence="9">
    <location>
        <begin position="148"/>
        <end position="165"/>
    </location>
</feature>
<dbReference type="SMART" id="SM00382">
    <property type="entry name" value="AAA"/>
    <property type="match status" value="1"/>
</dbReference>
<feature type="domain" description="ABC transmembrane type-1" evidence="11">
    <location>
        <begin position="19"/>
        <end position="312"/>
    </location>
</feature>
<dbReference type="InterPro" id="IPR003439">
    <property type="entry name" value="ABC_transporter-like_ATP-bd"/>
</dbReference>
<dbReference type="PANTHER" id="PTHR24221:SF601">
    <property type="entry name" value="ABC TRANSPORTER"/>
    <property type="match status" value="1"/>
</dbReference>
<dbReference type="InterPro" id="IPR036640">
    <property type="entry name" value="ABC1_TM_sf"/>
</dbReference>
<evidence type="ECO:0000256" key="9">
    <source>
        <dbReference type="SAM" id="Phobius"/>
    </source>
</evidence>
<protein>
    <submittedName>
        <fullName evidence="12">ABC transporter ATP-binding protein</fullName>
    </submittedName>
</protein>
<keyword evidence="3" id="KW-1003">Cell membrane</keyword>
<dbReference type="SUPFAM" id="SSF52540">
    <property type="entry name" value="P-loop containing nucleoside triphosphate hydrolases"/>
    <property type="match status" value="1"/>
</dbReference>
<evidence type="ECO:0000256" key="5">
    <source>
        <dbReference type="ARBA" id="ARBA00022741"/>
    </source>
</evidence>
<comment type="caution">
    <text evidence="12">The sequence shown here is derived from an EMBL/GenBank/DDBJ whole genome shotgun (WGS) entry which is preliminary data.</text>
</comment>
<dbReference type="PANTHER" id="PTHR24221">
    <property type="entry name" value="ATP-BINDING CASSETTE SUB-FAMILY B"/>
    <property type="match status" value="1"/>
</dbReference>
<evidence type="ECO:0000313" key="12">
    <source>
        <dbReference type="EMBL" id="MBD8525805.1"/>
    </source>
</evidence>
<dbReference type="PROSITE" id="PS00211">
    <property type="entry name" value="ABC_TRANSPORTER_1"/>
    <property type="match status" value="1"/>
</dbReference>
<dbReference type="Gene3D" id="3.40.50.300">
    <property type="entry name" value="P-loop containing nucleotide triphosphate hydrolases"/>
    <property type="match status" value="1"/>
</dbReference>
<keyword evidence="13" id="KW-1185">Reference proteome</keyword>
<proteinExistence type="predicted"/>
<feature type="transmembrane region" description="Helical" evidence="9">
    <location>
        <begin position="21"/>
        <end position="43"/>
    </location>
</feature>
<accession>A0AAW3ZLL0</accession>
<dbReference type="GO" id="GO:0140359">
    <property type="term" value="F:ABC-type transporter activity"/>
    <property type="evidence" value="ECO:0007669"/>
    <property type="project" value="InterPro"/>
</dbReference>
<dbReference type="Proteomes" id="UP000613768">
    <property type="component" value="Unassembled WGS sequence"/>
</dbReference>
<dbReference type="InterPro" id="IPR011527">
    <property type="entry name" value="ABC1_TM_dom"/>
</dbReference>
<dbReference type="GO" id="GO:0005886">
    <property type="term" value="C:plasma membrane"/>
    <property type="evidence" value="ECO:0007669"/>
    <property type="project" value="UniProtKB-SubCell"/>
</dbReference>
<evidence type="ECO:0000256" key="6">
    <source>
        <dbReference type="ARBA" id="ARBA00022840"/>
    </source>
</evidence>
<dbReference type="Pfam" id="PF00664">
    <property type="entry name" value="ABC_membrane"/>
    <property type="match status" value="1"/>
</dbReference>
<sequence length="582" mass="63943">MHPLSRLLNYARPHRRKIWAGSLYSVLNKVFDILPEILIGVAVDVVVNRQDSFLASFGLPDPLHQLLVLTALTIVVWVLESSFEYLYALRWRGLAQDLQHELRLAAYAHIQQLPPDFVSRSRSGRLLAVLNEDVHQIERFLNTGANDLIQVFVSSLLVGAVFFLLTADLAALAFLPIPLILIGAFWFQKRLAPRYAAAREAAATVSDRLNNNLGGMATIQAYTAEAFELNHVTEASDRYRERNAEAIRFSAAITPVIRMAILAGFVATLLYGGWKTLQGELGVGSYSALVYLTQRLLWPLTRLADMTDLYQRAMASVNRVMDLLNAEPPRRGQQALPAQAQAAVRFEHISLRYGEVLAVDRVSLEVSAGQTIALVGATGSGKSSLIKLLLGFARPDQGRVLFNGIDCAELDPAALRQTIGYVAQDAFLTDGSVADNIAYGDPEPEPARIEAAARAAEADRFIRTLPQGYQQPVGERGSELSGGQRQRIALARALHRQLSLLVLDEATSAVDNETEAAIQHSLRQSAGQRTTLVVAHRLSTVRHADCIHVMEQGRIVESGTHDALLARQGQYAALWRLQTGEA</sequence>
<dbReference type="Gene3D" id="1.20.1560.10">
    <property type="entry name" value="ABC transporter type 1, transmembrane domain"/>
    <property type="match status" value="1"/>
</dbReference>
<keyword evidence="5" id="KW-0547">Nucleotide-binding</keyword>
<keyword evidence="2" id="KW-0813">Transport</keyword>
<dbReference type="EMBL" id="JACYTR010000012">
    <property type="protein sequence ID" value="MBD8525805.1"/>
    <property type="molecule type" value="Genomic_DNA"/>
</dbReference>
<evidence type="ECO:0000256" key="2">
    <source>
        <dbReference type="ARBA" id="ARBA00022448"/>
    </source>
</evidence>
<dbReference type="SUPFAM" id="SSF90123">
    <property type="entry name" value="ABC transporter transmembrane region"/>
    <property type="match status" value="1"/>
</dbReference>
<dbReference type="PROSITE" id="PS50929">
    <property type="entry name" value="ABC_TM1F"/>
    <property type="match status" value="1"/>
</dbReference>
<dbReference type="Pfam" id="PF00005">
    <property type="entry name" value="ABC_tran"/>
    <property type="match status" value="1"/>
</dbReference>
<gene>
    <name evidence="12" type="ORF">IFO71_08610</name>
</gene>